<evidence type="ECO:0000313" key="5">
    <source>
        <dbReference type="Proteomes" id="UP000799302"/>
    </source>
</evidence>
<dbReference type="InterPro" id="IPR011989">
    <property type="entry name" value="ARM-like"/>
</dbReference>
<feature type="compositionally biased region" description="Basic and acidic residues" evidence="1">
    <location>
        <begin position="789"/>
        <end position="801"/>
    </location>
</feature>
<evidence type="ECO:0000259" key="2">
    <source>
        <dbReference type="Pfam" id="PF24173"/>
    </source>
</evidence>
<evidence type="ECO:0000313" key="4">
    <source>
        <dbReference type="EMBL" id="KAF2675548.1"/>
    </source>
</evidence>
<protein>
    <recommendedName>
        <fullName evidence="6">ARM repeat-containing protein</fullName>
    </recommendedName>
</protein>
<dbReference type="Gene3D" id="1.25.10.10">
    <property type="entry name" value="Leucine-rich Repeat Variant"/>
    <property type="match status" value="1"/>
</dbReference>
<dbReference type="Pfam" id="PF21547">
    <property type="entry name" value="TTI1"/>
    <property type="match status" value="1"/>
</dbReference>
<dbReference type="InterPro" id="IPR057566">
    <property type="entry name" value="TPR_TTI1_N"/>
</dbReference>
<sequence length="1030" mass="113756">MDARNKAFQKLKPPCVALSQAALASMGSNGDSATVVPGLSNLLKVLKHPSVLEALDEKLADYVFFPLSSVLRQLEKVSFKAQELTFECISLLLDTAWKRDIAPELGIQLMILLTFLLDAKKEGAPTRLDLEELYVTALKCLSKIYQSLGSSSRGKNALTSAPHVPQIGKTLTVMLENVTDSSLPSVQLVALEAIDSFCKAWPDHVALSSSFFPGFISSLARLLSPKPSDKTFYKPLVAGLEFLSKLLVSVLGDDKTKSLPERTQGEGSSKALDQVWLRATVGQVKIALSNVMKLRTRNHVQVRRALAHLCLTCLKNCWISLEPARDMLLESALVVAANDEQIATDLEHFMVINESIAEILRSILYNSVVSLPRLMLSADDTLRQRTLNQISLNFRLLSDGGMDLSMVENVLAASVRDSIVNVFSSQKTSTLISEQNQPSSMEIATLSESKETSMPDVVATSGTQKQIVLEMSRMMTQLATNDQSFQLTRQLVASLRSHDEKTRLASLWASLQLLRAASESSLSDMLNIDGIDDGLQDLLEETYDFALQMLNISDYETKDWRIRALSLEVVTLQAHFHGEGFRSEFIDCLYPVVQTMGSSIPELRQHAVVALNLLAGDCGYHSSGEMIIDNVDYLVNAVALRLNTFDLSPQAPQVLVMMIRLAGSPLLPFLDDIVESIFAALESFHGYPKLVGFLFEVLNTIAQEGVKSPGLQIEEDMNLLKQAMILQRPISVANLCLLLSEQHSRLEEQELVFDSQDENIKEALEAGEYVGFHNANKSKPSENSPENDTLEKSSDSKELKEGGSLPKDQAKTYELLLSIARLTQHYLTTSSLELRIKLLTLLKTIFPTLGRLEDSFLPLINVLWPVLLPRLHDLETFVVAGALDAITLLCVHAGSFMKSRIEDAWLDIRALHARCWPTHPRTYPKLALDQSQESPTFGFKVEGFTQVPGAGISASSLRPSSHSPATGIRNSLVDLLIAITKHIKVNDSMLDDLFEMLLPMAKANQSVHNVLESANPDALWLAFSRLHSPI</sequence>
<dbReference type="InterPro" id="IPR016024">
    <property type="entry name" value="ARM-type_fold"/>
</dbReference>
<dbReference type="PANTHER" id="PTHR18460:SF3">
    <property type="entry name" value="TELO2-INTERACTING PROTEIN 1 HOMOLOG"/>
    <property type="match status" value="1"/>
</dbReference>
<evidence type="ECO:0000256" key="1">
    <source>
        <dbReference type="SAM" id="MobiDB-lite"/>
    </source>
</evidence>
<feature type="domain" description="TTI1 C-terminal TPR" evidence="3">
    <location>
        <begin position="768"/>
        <end position="903"/>
    </location>
</feature>
<dbReference type="EMBL" id="MU004230">
    <property type="protein sequence ID" value="KAF2675548.1"/>
    <property type="molecule type" value="Genomic_DNA"/>
</dbReference>
<dbReference type="Pfam" id="PF24173">
    <property type="entry name" value="TPR_TTI1_N"/>
    <property type="match status" value="1"/>
</dbReference>
<evidence type="ECO:0008006" key="6">
    <source>
        <dbReference type="Google" id="ProtNLM"/>
    </source>
</evidence>
<dbReference type="OrthoDB" id="49511at2759"/>
<reference evidence="4" key="1">
    <citation type="journal article" date="2020" name="Stud. Mycol.">
        <title>101 Dothideomycetes genomes: a test case for predicting lifestyles and emergence of pathogens.</title>
        <authorList>
            <person name="Haridas S."/>
            <person name="Albert R."/>
            <person name="Binder M."/>
            <person name="Bloem J."/>
            <person name="Labutti K."/>
            <person name="Salamov A."/>
            <person name="Andreopoulos B."/>
            <person name="Baker S."/>
            <person name="Barry K."/>
            <person name="Bills G."/>
            <person name="Bluhm B."/>
            <person name="Cannon C."/>
            <person name="Castanera R."/>
            <person name="Culley D."/>
            <person name="Daum C."/>
            <person name="Ezra D."/>
            <person name="Gonzalez J."/>
            <person name="Henrissat B."/>
            <person name="Kuo A."/>
            <person name="Liang C."/>
            <person name="Lipzen A."/>
            <person name="Lutzoni F."/>
            <person name="Magnuson J."/>
            <person name="Mondo S."/>
            <person name="Nolan M."/>
            <person name="Ohm R."/>
            <person name="Pangilinan J."/>
            <person name="Park H.-J."/>
            <person name="Ramirez L."/>
            <person name="Alfaro M."/>
            <person name="Sun H."/>
            <person name="Tritt A."/>
            <person name="Yoshinaga Y."/>
            <person name="Zwiers L.-H."/>
            <person name="Turgeon B."/>
            <person name="Goodwin S."/>
            <person name="Spatafora J."/>
            <person name="Crous P."/>
            <person name="Grigoriev I."/>
        </authorList>
    </citation>
    <scope>NUCLEOTIDE SEQUENCE</scope>
    <source>
        <strain evidence="4">CBS 115976</strain>
    </source>
</reference>
<proteinExistence type="predicted"/>
<dbReference type="SUPFAM" id="SSF48371">
    <property type="entry name" value="ARM repeat"/>
    <property type="match status" value="1"/>
</dbReference>
<dbReference type="InterPro" id="IPR049362">
    <property type="entry name" value="TTI1_rpt"/>
</dbReference>
<evidence type="ECO:0000259" key="3">
    <source>
        <dbReference type="Pfam" id="PF24181"/>
    </source>
</evidence>
<name>A0A6A6UWV0_9PEZI</name>
<keyword evidence="5" id="KW-1185">Reference proteome</keyword>
<feature type="domain" description="TTI1 N-terminal TPR" evidence="2">
    <location>
        <begin position="8"/>
        <end position="340"/>
    </location>
</feature>
<dbReference type="Proteomes" id="UP000799302">
    <property type="component" value="Unassembled WGS sequence"/>
</dbReference>
<dbReference type="InterPro" id="IPR052587">
    <property type="entry name" value="TELO2-interacting_protein_1"/>
</dbReference>
<dbReference type="Pfam" id="PF24181">
    <property type="entry name" value="TPR_TTI1_C"/>
    <property type="match status" value="1"/>
</dbReference>
<dbReference type="PANTHER" id="PTHR18460">
    <property type="entry name" value="TEL2 INTERACTING PROTEIN 1 TTI1 FAMILY MEMBER"/>
    <property type="match status" value="1"/>
</dbReference>
<dbReference type="GO" id="GO:0005737">
    <property type="term" value="C:cytoplasm"/>
    <property type="evidence" value="ECO:0007669"/>
    <property type="project" value="TreeGrafter"/>
</dbReference>
<dbReference type="AlphaFoldDB" id="A0A6A6UWV0"/>
<dbReference type="InterPro" id="IPR057567">
    <property type="entry name" value="TPR_TTI1_C"/>
</dbReference>
<organism evidence="4 5">
    <name type="scientific">Microthyrium microscopicum</name>
    <dbReference type="NCBI Taxonomy" id="703497"/>
    <lineage>
        <taxon>Eukaryota</taxon>
        <taxon>Fungi</taxon>
        <taxon>Dikarya</taxon>
        <taxon>Ascomycota</taxon>
        <taxon>Pezizomycotina</taxon>
        <taxon>Dothideomycetes</taxon>
        <taxon>Dothideomycetes incertae sedis</taxon>
        <taxon>Microthyriales</taxon>
        <taxon>Microthyriaceae</taxon>
        <taxon>Microthyrium</taxon>
    </lineage>
</organism>
<feature type="compositionally biased region" description="Polar residues" evidence="1">
    <location>
        <begin position="775"/>
        <end position="787"/>
    </location>
</feature>
<feature type="region of interest" description="Disordered" evidence="1">
    <location>
        <begin position="773"/>
        <end position="805"/>
    </location>
</feature>
<gene>
    <name evidence="4" type="ORF">BT63DRAFT_41268</name>
</gene>
<accession>A0A6A6UWV0</accession>